<dbReference type="PANTHER" id="PTHR47197">
    <property type="entry name" value="PROTEIN NIRF"/>
    <property type="match status" value="1"/>
</dbReference>
<sequence>MRYLYICNTTQDSINKIGIEKFALEDVIKLEGVNENKVGPHGLCIQGDQLFTSNCYDGSVSIVNLKDLKSYSYYLGRNCRDICALGNHLYIICGDSNNVVTFDLNKKEIIEIIPCGDSPHSIDCCNHSNEIVVANNGDDTITVFDSLYGSDIKNIKVGQAPTKALFTLNGDYILVCESSAGSLDKGCVSVISSRNHKVIHRLSVGNCPFDMYCDEKYCYVSNYGDGTISIIDIINFTNVKSIRIGGMPRGIICDERYIYVGDSYNDLIIRINKNDNHEKLIIPLEGQPTGMIID</sequence>
<organism evidence="1 2">
    <name type="scientific">Clostridium sulfidigenes</name>
    <dbReference type="NCBI Taxonomy" id="318464"/>
    <lineage>
        <taxon>Bacteria</taxon>
        <taxon>Bacillati</taxon>
        <taxon>Bacillota</taxon>
        <taxon>Clostridia</taxon>
        <taxon>Eubacteriales</taxon>
        <taxon>Clostridiaceae</taxon>
        <taxon>Clostridium</taxon>
    </lineage>
</organism>
<comment type="caution">
    <text evidence="1">The sequence shown here is derived from an EMBL/GenBank/DDBJ whole genome shotgun (WGS) entry which is preliminary data.</text>
</comment>
<dbReference type="InterPro" id="IPR051200">
    <property type="entry name" value="Host-pathogen_enzymatic-act"/>
</dbReference>
<dbReference type="RefSeq" id="WP_035133080.1">
    <property type="nucleotide sequence ID" value="NZ_JPMD01000025.1"/>
</dbReference>
<name>A0A084JB09_9CLOT</name>
<proteinExistence type="predicted"/>
<dbReference type="EMBL" id="JPMD01000025">
    <property type="protein sequence ID" value="KEZ86143.1"/>
    <property type="molecule type" value="Genomic_DNA"/>
</dbReference>
<dbReference type="InterPro" id="IPR015943">
    <property type="entry name" value="WD40/YVTN_repeat-like_dom_sf"/>
</dbReference>
<dbReference type="Gene3D" id="2.130.10.10">
    <property type="entry name" value="YVTN repeat-like/Quinoprotein amine dehydrogenase"/>
    <property type="match status" value="1"/>
</dbReference>
<evidence type="ECO:0000313" key="1">
    <source>
        <dbReference type="EMBL" id="KEZ86143.1"/>
    </source>
</evidence>
<dbReference type="STRING" id="318464.IO99_10710"/>
<dbReference type="AlphaFoldDB" id="A0A084JB09"/>
<gene>
    <name evidence="1" type="ORF">IO99_10710</name>
</gene>
<dbReference type="Proteomes" id="UP000028542">
    <property type="component" value="Unassembled WGS sequence"/>
</dbReference>
<dbReference type="InterPro" id="IPR011045">
    <property type="entry name" value="N2O_reductase_N"/>
</dbReference>
<evidence type="ECO:0000313" key="2">
    <source>
        <dbReference type="Proteomes" id="UP000028542"/>
    </source>
</evidence>
<dbReference type="PANTHER" id="PTHR47197:SF3">
    <property type="entry name" value="DIHYDRO-HEME D1 DEHYDROGENASE"/>
    <property type="match status" value="1"/>
</dbReference>
<dbReference type="eggNOG" id="COG3391">
    <property type="taxonomic scope" value="Bacteria"/>
</dbReference>
<protein>
    <recommendedName>
        <fullName evidence="3">Surface antigen</fullName>
    </recommendedName>
</protein>
<dbReference type="SUPFAM" id="SSF50974">
    <property type="entry name" value="Nitrous oxide reductase, N-terminal domain"/>
    <property type="match status" value="1"/>
</dbReference>
<evidence type="ECO:0008006" key="3">
    <source>
        <dbReference type="Google" id="ProtNLM"/>
    </source>
</evidence>
<keyword evidence="2" id="KW-1185">Reference proteome</keyword>
<accession>A0A084JB09</accession>
<reference evidence="1 2" key="1">
    <citation type="submission" date="2014-07" db="EMBL/GenBank/DDBJ databases">
        <title>Draft genome of Clostridium sulfidigenes 113A isolated from sediments associated with methane hydrate from Krishna Godavari basin.</title>
        <authorList>
            <person name="Honkalas V.S."/>
            <person name="Dabir A.P."/>
            <person name="Arora P."/>
            <person name="Dhakephalkar P.K."/>
        </authorList>
    </citation>
    <scope>NUCLEOTIDE SEQUENCE [LARGE SCALE GENOMIC DNA]</scope>
    <source>
        <strain evidence="1 2">113A</strain>
    </source>
</reference>